<comment type="caution">
    <text evidence="1">The sequence shown here is derived from an EMBL/GenBank/DDBJ whole genome shotgun (WGS) entry which is preliminary data.</text>
</comment>
<evidence type="ECO:0000313" key="2">
    <source>
        <dbReference type="Proteomes" id="UP000789920"/>
    </source>
</evidence>
<reference evidence="1" key="1">
    <citation type="submission" date="2021-06" db="EMBL/GenBank/DDBJ databases">
        <authorList>
            <person name="Kallberg Y."/>
            <person name="Tangrot J."/>
            <person name="Rosling A."/>
        </authorList>
    </citation>
    <scope>NUCLEOTIDE SEQUENCE</scope>
    <source>
        <strain evidence="1">MA461A</strain>
    </source>
</reference>
<protein>
    <submittedName>
        <fullName evidence="1">7647_t:CDS:1</fullName>
    </submittedName>
</protein>
<keyword evidence="2" id="KW-1185">Reference proteome</keyword>
<organism evidence="1 2">
    <name type="scientific">Racocetra persica</name>
    <dbReference type="NCBI Taxonomy" id="160502"/>
    <lineage>
        <taxon>Eukaryota</taxon>
        <taxon>Fungi</taxon>
        <taxon>Fungi incertae sedis</taxon>
        <taxon>Mucoromycota</taxon>
        <taxon>Glomeromycotina</taxon>
        <taxon>Glomeromycetes</taxon>
        <taxon>Diversisporales</taxon>
        <taxon>Gigasporaceae</taxon>
        <taxon>Racocetra</taxon>
    </lineage>
</organism>
<dbReference type="EMBL" id="CAJVQC010044242">
    <property type="protein sequence ID" value="CAG8779153.1"/>
    <property type="molecule type" value="Genomic_DNA"/>
</dbReference>
<proteinExistence type="predicted"/>
<feature type="non-terminal residue" evidence="1">
    <location>
        <position position="277"/>
    </location>
</feature>
<accession>A0ACA9R6C4</accession>
<name>A0ACA9R6C4_9GLOM</name>
<sequence length="277" mass="32261">MQKWKSENPGFRIFGIIKYHVRNLHLKRKKSKQQIQRPNHKLPPELISEIFEYLWGGILDEPAYEYEIPNAIDDHFSQERSDLFRVSMRDWESLFQWLMEGGYGKYVRQIHVEYDYDPKQNETALSLDEKFKGIVEFTETVPSMHTFAVRFNSATADHISEDLPPVMDSFFHEISASCKSVRRVKIHTSGLRGPNKDDTLNLPSVSNIISMVTNTVREVDLMMHVATRETIEALCNCKGVDRALVHCCSWGDTPSDYYTLLMSWKHLKNLQIEPPHN</sequence>
<dbReference type="Proteomes" id="UP000789920">
    <property type="component" value="Unassembled WGS sequence"/>
</dbReference>
<gene>
    <name evidence="1" type="ORF">RPERSI_LOCUS17325</name>
</gene>
<evidence type="ECO:0000313" key="1">
    <source>
        <dbReference type="EMBL" id="CAG8779153.1"/>
    </source>
</evidence>